<evidence type="ECO:0000313" key="3">
    <source>
        <dbReference type="Proteomes" id="UP000799118"/>
    </source>
</evidence>
<proteinExistence type="predicted"/>
<keyword evidence="3" id="KW-1185">Reference proteome</keyword>
<feature type="chain" id="PRO_5025354815" evidence="1">
    <location>
        <begin position="16"/>
        <end position="97"/>
    </location>
</feature>
<feature type="signal peptide" evidence="1">
    <location>
        <begin position="1"/>
        <end position="15"/>
    </location>
</feature>
<reference evidence="2" key="1">
    <citation type="journal article" date="2019" name="Environ. Microbiol.">
        <title>Fungal ecological strategies reflected in gene transcription - a case study of two litter decomposers.</title>
        <authorList>
            <person name="Barbi F."/>
            <person name="Kohler A."/>
            <person name="Barry K."/>
            <person name="Baskaran P."/>
            <person name="Daum C."/>
            <person name="Fauchery L."/>
            <person name="Ihrmark K."/>
            <person name="Kuo A."/>
            <person name="LaButti K."/>
            <person name="Lipzen A."/>
            <person name="Morin E."/>
            <person name="Grigoriev I.V."/>
            <person name="Henrissat B."/>
            <person name="Lindahl B."/>
            <person name="Martin F."/>
        </authorList>
    </citation>
    <scope>NUCLEOTIDE SEQUENCE</scope>
    <source>
        <strain evidence="2">JB14</strain>
    </source>
</reference>
<dbReference type="OrthoDB" id="3263055at2759"/>
<dbReference type="Proteomes" id="UP000799118">
    <property type="component" value="Unassembled WGS sequence"/>
</dbReference>
<accession>A0A6A4IKT2</accession>
<sequence>MVVACALWGISCVQTWFYFDNYPADGLSLKAVALGVWLSDTVHQMLITQVSEQRSSWTRNLISTCIQPTPISFSTSETLQKRMKFSGASTLKSFSTR</sequence>
<dbReference type="AlphaFoldDB" id="A0A6A4IKT2"/>
<gene>
    <name evidence="2" type="ORF">BT96DRAFT_534144</name>
</gene>
<evidence type="ECO:0000313" key="2">
    <source>
        <dbReference type="EMBL" id="KAE9409748.1"/>
    </source>
</evidence>
<organism evidence="2 3">
    <name type="scientific">Gymnopus androsaceus JB14</name>
    <dbReference type="NCBI Taxonomy" id="1447944"/>
    <lineage>
        <taxon>Eukaryota</taxon>
        <taxon>Fungi</taxon>
        <taxon>Dikarya</taxon>
        <taxon>Basidiomycota</taxon>
        <taxon>Agaricomycotina</taxon>
        <taxon>Agaricomycetes</taxon>
        <taxon>Agaricomycetidae</taxon>
        <taxon>Agaricales</taxon>
        <taxon>Marasmiineae</taxon>
        <taxon>Omphalotaceae</taxon>
        <taxon>Gymnopus</taxon>
    </lineage>
</organism>
<protein>
    <submittedName>
        <fullName evidence="2">Uncharacterized protein</fullName>
    </submittedName>
</protein>
<evidence type="ECO:0000256" key="1">
    <source>
        <dbReference type="SAM" id="SignalP"/>
    </source>
</evidence>
<keyword evidence="1" id="KW-0732">Signal</keyword>
<dbReference type="EMBL" id="ML769387">
    <property type="protein sequence ID" value="KAE9409748.1"/>
    <property type="molecule type" value="Genomic_DNA"/>
</dbReference>
<name>A0A6A4IKT2_9AGAR</name>